<reference evidence="2 3" key="1">
    <citation type="submission" date="2020-08" db="EMBL/GenBank/DDBJ databases">
        <title>Sequencing the genomes of 1000 actinobacteria strains.</title>
        <authorList>
            <person name="Klenk H.-P."/>
        </authorList>
    </citation>
    <scope>NUCLEOTIDE SEQUENCE [LARGE SCALE GENOMIC DNA]</scope>
    <source>
        <strain evidence="2 3">DSM 44593</strain>
    </source>
</reference>
<organism evidence="2 3">
    <name type="scientific">Streptomonospora salina</name>
    <dbReference type="NCBI Taxonomy" id="104205"/>
    <lineage>
        <taxon>Bacteria</taxon>
        <taxon>Bacillati</taxon>
        <taxon>Actinomycetota</taxon>
        <taxon>Actinomycetes</taxon>
        <taxon>Streptosporangiales</taxon>
        <taxon>Nocardiopsidaceae</taxon>
        <taxon>Streptomonospora</taxon>
    </lineage>
</organism>
<feature type="region of interest" description="Disordered" evidence="1">
    <location>
        <begin position="1"/>
        <end position="248"/>
    </location>
</feature>
<protein>
    <submittedName>
        <fullName evidence="2">Uncharacterized protein</fullName>
    </submittedName>
</protein>
<feature type="compositionally biased region" description="Polar residues" evidence="1">
    <location>
        <begin position="17"/>
        <end position="29"/>
    </location>
</feature>
<keyword evidence="3" id="KW-1185">Reference proteome</keyword>
<sequence>MRGRSASRPRLKPGIATGSTAGRCGTSSRGPPVPASQTARRRGRHVVPGGVPPGGAGIVLRGAGVRVDPQPVPAKAARLSRGAACTRPQERRTGAAQAGERPRPSQAGAAGRRRPGESHPSAPPHIEDGSVRSGLPTGPDAGAPTRSPGPVLRAEADVSVVRMPSGAAAAYRGYADRARKSARRSAPRRRSGPGPACRCRGRSATATAGSGYRPGAFRGGAGRTSPAQGRRPDQPRSGKNSSISRSAE</sequence>
<evidence type="ECO:0000313" key="2">
    <source>
        <dbReference type="EMBL" id="MBB6000345.1"/>
    </source>
</evidence>
<proteinExistence type="predicted"/>
<comment type="caution">
    <text evidence="2">The sequence shown here is derived from an EMBL/GenBank/DDBJ whole genome shotgun (WGS) entry which is preliminary data.</text>
</comment>
<feature type="compositionally biased region" description="Basic residues" evidence="1">
    <location>
        <begin position="1"/>
        <end position="11"/>
    </location>
</feature>
<dbReference type="Proteomes" id="UP000578077">
    <property type="component" value="Unassembled WGS sequence"/>
</dbReference>
<dbReference type="AlphaFoldDB" id="A0A841EB32"/>
<evidence type="ECO:0000256" key="1">
    <source>
        <dbReference type="SAM" id="MobiDB-lite"/>
    </source>
</evidence>
<evidence type="ECO:0000313" key="3">
    <source>
        <dbReference type="Proteomes" id="UP000578077"/>
    </source>
</evidence>
<gene>
    <name evidence="2" type="ORF">HNR25_004096</name>
</gene>
<name>A0A841EB32_9ACTN</name>
<feature type="compositionally biased region" description="Basic residues" evidence="1">
    <location>
        <begin position="180"/>
        <end position="191"/>
    </location>
</feature>
<dbReference type="EMBL" id="JACHLY010000001">
    <property type="protein sequence ID" value="MBB6000345.1"/>
    <property type="molecule type" value="Genomic_DNA"/>
</dbReference>
<feature type="compositionally biased region" description="Polar residues" evidence="1">
    <location>
        <begin position="237"/>
        <end position="248"/>
    </location>
</feature>
<accession>A0A841EB32</accession>